<dbReference type="Pfam" id="PF00246">
    <property type="entry name" value="Peptidase_M14"/>
    <property type="match status" value="1"/>
</dbReference>
<dbReference type="PANTHER" id="PTHR11705">
    <property type="entry name" value="PROTEASE FAMILY M14 CARBOXYPEPTIDASE A,B"/>
    <property type="match status" value="1"/>
</dbReference>
<dbReference type="SMART" id="SM00631">
    <property type="entry name" value="Zn_pept"/>
    <property type="match status" value="1"/>
</dbReference>
<evidence type="ECO:0000256" key="3">
    <source>
        <dbReference type="ARBA" id="ARBA00005988"/>
    </source>
</evidence>
<dbReference type="Gene3D" id="3.30.70.340">
    <property type="entry name" value="Metallocarboxypeptidase-like"/>
    <property type="match status" value="1"/>
</dbReference>
<evidence type="ECO:0000256" key="4">
    <source>
        <dbReference type="ARBA" id="ARBA00022525"/>
    </source>
</evidence>
<evidence type="ECO:0000256" key="6">
    <source>
        <dbReference type="ARBA" id="ARBA00022670"/>
    </source>
</evidence>
<keyword evidence="14" id="KW-0472">Membrane</keyword>
<comment type="cofactor">
    <cofactor evidence="1">
        <name>Zn(2+)</name>
        <dbReference type="ChEBI" id="CHEBI:29105"/>
    </cofactor>
</comment>
<dbReference type="InterPro" id="IPR036990">
    <property type="entry name" value="M14A-like_propep"/>
</dbReference>
<keyword evidence="12" id="KW-1015">Disulfide bond</keyword>
<evidence type="ECO:0000256" key="10">
    <source>
        <dbReference type="ARBA" id="ARBA00022833"/>
    </source>
</evidence>
<dbReference type="SUPFAM" id="SSF54897">
    <property type="entry name" value="Protease propeptides/inhibitors"/>
    <property type="match status" value="1"/>
</dbReference>
<dbReference type="InterPro" id="IPR000834">
    <property type="entry name" value="Peptidase_M14"/>
</dbReference>
<dbReference type="PANTHER" id="PTHR11705:SF71">
    <property type="entry name" value="CARBOXYPEPTIDASE A2"/>
    <property type="match status" value="1"/>
</dbReference>
<gene>
    <name evidence="17" type="primary">CPA2</name>
</gene>
<protein>
    <submittedName>
        <fullName evidence="17">Carboxypeptidase A2</fullName>
    </submittedName>
</protein>
<evidence type="ECO:0000256" key="8">
    <source>
        <dbReference type="ARBA" id="ARBA00022729"/>
    </source>
</evidence>
<dbReference type="PROSITE" id="PS52035">
    <property type="entry name" value="PEPTIDASE_M14"/>
    <property type="match status" value="1"/>
</dbReference>
<dbReference type="InterPro" id="IPR003146">
    <property type="entry name" value="M14A_act_pep"/>
</dbReference>
<dbReference type="Pfam" id="PF02244">
    <property type="entry name" value="Propep_M14"/>
    <property type="match status" value="1"/>
</dbReference>
<dbReference type="CTD" id="1358"/>
<dbReference type="RefSeq" id="XP_020668347.2">
    <property type="nucleotide sequence ID" value="XM_020812688.2"/>
</dbReference>
<evidence type="ECO:0000256" key="5">
    <source>
        <dbReference type="ARBA" id="ARBA00022645"/>
    </source>
</evidence>
<feature type="domain" description="Peptidase M14" evidence="15">
    <location>
        <begin position="140"/>
        <end position="433"/>
    </location>
</feature>
<evidence type="ECO:0000313" key="16">
    <source>
        <dbReference type="Proteomes" id="UP001652642"/>
    </source>
</evidence>
<keyword evidence="7" id="KW-0479">Metal-binding</keyword>
<dbReference type="GO" id="GO:0008270">
    <property type="term" value="F:zinc ion binding"/>
    <property type="evidence" value="ECO:0007669"/>
    <property type="project" value="InterPro"/>
</dbReference>
<reference evidence="17" key="1">
    <citation type="submission" date="2025-08" db="UniProtKB">
        <authorList>
            <consortium name="RefSeq"/>
        </authorList>
    </citation>
    <scope>IDENTIFICATION</scope>
</reference>
<sequence>MKRAAFWAIVFLGLDNFSNMWLILLLGILSRTTWGLETFAGDQVFRVEPCNEAQVRLLKQLQAREPLQLDFWRSPANANEAVDIRVPFACLQDVKVFLESHQIKYSILIEDVQALIDEETWEMNLNERKERGSQSFNYGAYHPLESIYQAMDDLVAEHSEIVSKQQIGESYEQRPLYVLKFSTGGKNRPAIWIDAGIHAREWVTHATALWTAKKMASDYGQDPSVTSLLNTMDVFLMVVANPDGYVFTHTKNRMWRKTRSKTPDSSCIGVDPNRNWDAGFGGPGASDNPCSDSYHGPKANSEVEVRSIVEFIKSHGNVKAFLSIHSYSQLLMFPYGYQCSEINDYAELDDVAQAAANALASLYGTQYRVGPICSVIYQASGGSIDWTYDYGIKYSLAFELRDTGRYGFLLPANQIIPTAQETWLGLKTILEYVRDHPY</sequence>
<evidence type="ECO:0000256" key="9">
    <source>
        <dbReference type="ARBA" id="ARBA00022801"/>
    </source>
</evidence>
<dbReference type="PRINTS" id="PR00765">
    <property type="entry name" value="CRBOXYPTASEA"/>
</dbReference>
<dbReference type="InterPro" id="IPR057247">
    <property type="entry name" value="CARBOXYPEPT_ZN_2"/>
</dbReference>
<dbReference type="GO" id="GO:0005615">
    <property type="term" value="C:extracellular space"/>
    <property type="evidence" value="ECO:0007669"/>
    <property type="project" value="TreeGrafter"/>
</dbReference>
<dbReference type="InterPro" id="IPR034248">
    <property type="entry name" value="CPA_M14_CPD"/>
</dbReference>
<dbReference type="OrthoDB" id="3626597at2759"/>
<dbReference type="SUPFAM" id="SSF53187">
    <property type="entry name" value="Zn-dependent exopeptidases"/>
    <property type="match status" value="1"/>
</dbReference>
<evidence type="ECO:0000256" key="12">
    <source>
        <dbReference type="ARBA" id="ARBA00023157"/>
    </source>
</evidence>
<dbReference type="GO" id="GO:0006508">
    <property type="term" value="P:proteolysis"/>
    <property type="evidence" value="ECO:0007669"/>
    <property type="project" value="UniProtKB-KW"/>
</dbReference>
<evidence type="ECO:0000256" key="11">
    <source>
        <dbReference type="ARBA" id="ARBA00023049"/>
    </source>
</evidence>
<evidence type="ECO:0000256" key="2">
    <source>
        <dbReference type="ARBA" id="ARBA00004613"/>
    </source>
</evidence>
<dbReference type="GeneID" id="110089541"/>
<keyword evidence="10" id="KW-0862">Zinc</keyword>
<keyword evidence="11" id="KW-0482">Metalloprotease</keyword>
<dbReference type="InParanoid" id="A0A6J0V646"/>
<keyword evidence="6" id="KW-0645">Protease</keyword>
<organism evidence="16 17">
    <name type="scientific">Pogona vitticeps</name>
    <name type="common">central bearded dragon</name>
    <dbReference type="NCBI Taxonomy" id="103695"/>
    <lineage>
        <taxon>Eukaryota</taxon>
        <taxon>Metazoa</taxon>
        <taxon>Chordata</taxon>
        <taxon>Craniata</taxon>
        <taxon>Vertebrata</taxon>
        <taxon>Euteleostomi</taxon>
        <taxon>Lepidosauria</taxon>
        <taxon>Squamata</taxon>
        <taxon>Bifurcata</taxon>
        <taxon>Unidentata</taxon>
        <taxon>Episquamata</taxon>
        <taxon>Toxicofera</taxon>
        <taxon>Iguania</taxon>
        <taxon>Acrodonta</taxon>
        <taxon>Agamidae</taxon>
        <taxon>Amphibolurinae</taxon>
        <taxon>Pogona</taxon>
    </lineage>
</organism>
<comment type="subcellular location">
    <subcellularLocation>
        <location evidence="2">Secreted</location>
    </subcellularLocation>
</comment>
<keyword evidence="5 17" id="KW-0121">Carboxypeptidase</keyword>
<dbReference type="CDD" id="cd03870">
    <property type="entry name" value="M14_CPA"/>
    <property type="match status" value="1"/>
</dbReference>
<keyword evidence="9" id="KW-0378">Hydrolase</keyword>
<evidence type="ECO:0000256" key="13">
    <source>
        <dbReference type="PROSITE-ProRule" id="PRU01379"/>
    </source>
</evidence>
<dbReference type="AlphaFoldDB" id="A0A6J0V646"/>
<dbReference type="GO" id="GO:0004181">
    <property type="term" value="F:metallocarboxypeptidase activity"/>
    <property type="evidence" value="ECO:0007669"/>
    <property type="project" value="InterPro"/>
</dbReference>
<keyword evidence="14" id="KW-1133">Transmembrane helix</keyword>
<keyword evidence="4" id="KW-0964">Secreted</keyword>
<dbReference type="InterPro" id="IPR057246">
    <property type="entry name" value="CARBOXYPEPT_ZN_1"/>
</dbReference>
<evidence type="ECO:0000256" key="7">
    <source>
        <dbReference type="ARBA" id="ARBA00022723"/>
    </source>
</evidence>
<dbReference type="Gene3D" id="3.40.630.10">
    <property type="entry name" value="Zn peptidases"/>
    <property type="match status" value="1"/>
</dbReference>
<accession>A0A6J0V646</accession>
<dbReference type="KEGG" id="pvt:110089541"/>
<comment type="similarity">
    <text evidence="3 13">Belongs to the peptidase M14 family.</text>
</comment>
<name>A0A6J0V646_9SAUR</name>
<keyword evidence="16" id="KW-1185">Reference proteome</keyword>
<evidence type="ECO:0000256" key="14">
    <source>
        <dbReference type="SAM" id="Phobius"/>
    </source>
</evidence>
<feature type="active site" description="Proton donor/acceptor" evidence="13">
    <location>
        <position position="399"/>
    </location>
</feature>
<dbReference type="Proteomes" id="UP001652642">
    <property type="component" value="Chromosome 5"/>
</dbReference>
<dbReference type="PROSITE" id="PS00132">
    <property type="entry name" value="CARBOXYPEPT_ZN_1"/>
    <property type="match status" value="1"/>
</dbReference>
<evidence type="ECO:0000259" key="15">
    <source>
        <dbReference type="PROSITE" id="PS52035"/>
    </source>
</evidence>
<evidence type="ECO:0000256" key="1">
    <source>
        <dbReference type="ARBA" id="ARBA00001947"/>
    </source>
</evidence>
<keyword evidence="14" id="KW-0812">Transmembrane</keyword>
<proteinExistence type="inferred from homology"/>
<dbReference type="PROSITE" id="PS00133">
    <property type="entry name" value="CARBOXYPEPT_ZN_2"/>
    <property type="match status" value="1"/>
</dbReference>
<feature type="transmembrane region" description="Helical" evidence="14">
    <location>
        <begin position="6"/>
        <end position="29"/>
    </location>
</feature>
<keyword evidence="8" id="KW-0732">Signal</keyword>
<evidence type="ECO:0000313" key="17">
    <source>
        <dbReference type="RefSeq" id="XP_020668347.2"/>
    </source>
</evidence>